<dbReference type="InterPro" id="IPR000523">
    <property type="entry name" value="Mg_chelatse_chII-like_cat_dom"/>
</dbReference>
<keyword evidence="8" id="KW-1185">Reference proteome</keyword>
<dbReference type="Gene3D" id="3.40.50.410">
    <property type="entry name" value="von Willebrand factor, type A domain"/>
    <property type="match status" value="1"/>
</dbReference>
<comment type="similarity">
    <text evidence="1">Belongs to the Mg-chelatase subunits D/I family.</text>
</comment>
<keyword evidence="2" id="KW-0547">Nucleotide-binding</keyword>
<dbReference type="SMART" id="SM00327">
    <property type="entry name" value="VWA"/>
    <property type="match status" value="1"/>
</dbReference>
<dbReference type="RefSeq" id="WP_259862940.1">
    <property type="nucleotide sequence ID" value="NZ_CP073720.1"/>
</dbReference>
<evidence type="ECO:0000256" key="5">
    <source>
        <dbReference type="SAM" id="MobiDB-lite"/>
    </source>
</evidence>
<dbReference type="SUPFAM" id="SSF53300">
    <property type="entry name" value="vWA-like"/>
    <property type="match status" value="1"/>
</dbReference>
<dbReference type="Proteomes" id="UP001059617">
    <property type="component" value="Chromosome"/>
</dbReference>
<dbReference type="PANTHER" id="PTHR35023">
    <property type="entry name" value="CHELATASE-RELATED"/>
    <property type="match status" value="1"/>
</dbReference>
<reference evidence="7" key="2">
    <citation type="submission" date="2022-09" db="EMBL/GenBank/DDBJ databases">
        <title>Biosynthetic gene clusters of Dactylosporangioum fulvum.</title>
        <authorList>
            <person name="Caradec T."/>
        </authorList>
    </citation>
    <scope>NUCLEOTIDE SEQUENCE</scope>
    <source>
        <strain evidence="7">NRRL B-16292</strain>
    </source>
</reference>
<dbReference type="InterPro" id="IPR036465">
    <property type="entry name" value="vWFA_dom_sf"/>
</dbReference>
<name>A0ABY5W763_9ACTN</name>
<dbReference type="InterPro" id="IPR041702">
    <property type="entry name" value="BchD/ChlD_VWA"/>
</dbReference>
<accession>A0ABY5W763</accession>
<evidence type="ECO:0000313" key="8">
    <source>
        <dbReference type="Proteomes" id="UP001059617"/>
    </source>
</evidence>
<dbReference type="InterPro" id="IPR052989">
    <property type="entry name" value="Mg-chelatase_DI-like"/>
</dbReference>
<protein>
    <recommendedName>
        <fullName evidence="4">Mg-protoporphyrin IX chelatase</fullName>
    </recommendedName>
</protein>
<dbReference type="Gene3D" id="1.10.8.80">
    <property type="entry name" value="Magnesium chelatase subunit I, C-Terminal domain"/>
    <property type="match status" value="1"/>
</dbReference>
<reference evidence="7" key="1">
    <citation type="submission" date="2021-04" db="EMBL/GenBank/DDBJ databases">
        <authorList>
            <person name="Hartkoorn R.C."/>
            <person name="Beaudoing E."/>
            <person name="Hot D."/>
        </authorList>
    </citation>
    <scope>NUCLEOTIDE SEQUENCE</scope>
    <source>
        <strain evidence="7">NRRL B-16292</strain>
    </source>
</reference>
<feature type="domain" description="VWFA" evidence="6">
    <location>
        <begin position="525"/>
        <end position="655"/>
    </location>
</feature>
<evidence type="ECO:0000256" key="1">
    <source>
        <dbReference type="ARBA" id="ARBA00005799"/>
    </source>
</evidence>
<feature type="region of interest" description="Disordered" evidence="5">
    <location>
        <begin position="455"/>
        <end position="477"/>
    </location>
</feature>
<feature type="compositionally biased region" description="Gly residues" evidence="5">
    <location>
        <begin position="361"/>
        <end position="393"/>
    </location>
</feature>
<dbReference type="InterPro" id="IPR002035">
    <property type="entry name" value="VWF_A"/>
</dbReference>
<evidence type="ECO:0000259" key="6">
    <source>
        <dbReference type="PROSITE" id="PS50234"/>
    </source>
</evidence>
<sequence length="688" mass="71185">MTPPYPFSAVVGLADLRLALLLTAVSPAIGGVLVRGEKGTAKSTVVRALAALLPEVAVVTGCRFACDPAAPDPECPDGPHALDAPGCSTHRRSALVELPVGATEDRVVGTLDLQRALAEGVKAYEPGLLAAAHRGVLYVDEVNLLPDHLVDLLLDAAAMGRAHVERDGVSVKHAARFLLVGTMNPEEGEPRPQLVDRFGLVVGVSAPQEAAPRAEVVRRRLAYEADPAGFAARFAEDDAGLAARIVTARALLPGVALPDGELDRIARICLAYRVDGLRADIVVARTAVALAAWHGRPAVTRADVRDAARLALPHRRRRDPLDPPGADLERLEEILEQEAPDEEPPADGGPDAGPDTDPSGGPAGGPAGGSDGGSDGDPGDGPGDGPGGGPGDGPDGRGRDPGPRDAGPAASNNGPGRPPADTGGSEGAGDAVQAPSAAAFAGVPYRPRLLTVAGRANRQPGSHAGRRSPAVSRHGRVVRSRRPLGGKIVALHLPDTVRAAALRGARAVTPDDVREAVKVGREANLVLFVVDASGSMAARQRMSVVKTAVLSLLRDAYQRRDKVGMITFRGRQATTVLEPTASHEVGVLRLAELRTGGRTPLAAGLRQAAHTLHGERRRDARRRALLVVVTDGRATDGPDPLTVAPLLAGVATVVVDCESGPIRLGLAQRLARALDASCIPLAALQDRS</sequence>
<feature type="region of interest" description="Disordered" evidence="5">
    <location>
        <begin position="338"/>
        <end position="433"/>
    </location>
</feature>
<evidence type="ECO:0000256" key="4">
    <source>
        <dbReference type="ARBA" id="ARBA00030759"/>
    </source>
</evidence>
<feature type="compositionally biased region" description="Basic and acidic residues" evidence="5">
    <location>
        <begin position="394"/>
        <end position="403"/>
    </location>
</feature>
<evidence type="ECO:0000256" key="2">
    <source>
        <dbReference type="ARBA" id="ARBA00022741"/>
    </source>
</evidence>
<evidence type="ECO:0000313" key="7">
    <source>
        <dbReference type="EMBL" id="UWP84931.1"/>
    </source>
</evidence>
<dbReference type="PROSITE" id="PS50234">
    <property type="entry name" value="VWFA"/>
    <property type="match status" value="1"/>
</dbReference>
<dbReference type="EMBL" id="CP073720">
    <property type="protein sequence ID" value="UWP84931.1"/>
    <property type="molecule type" value="Genomic_DNA"/>
</dbReference>
<dbReference type="Pfam" id="PF13519">
    <property type="entry name" value="VWA_2"/>
    <property type="match status" value="1"/>
</dbReference>
<dbReference type="Pfam" id="PF01078">
    <property type="entry name" value="Mg_chelatase"/>
    <property type="match status" value="1"/>
</dbReference>
<dbReference type="InterPro" id="IPR041628">
    <property type="entry name" value="ChlI/MoxR_AAA_lid"/>
</dbReference>
<dbReference type="SMART" id="SM00382">
    <property type="entry name" value="AAA"/>
    <property type="match status" value="1"/>
</dbReference>
<evidence type="ECO:0000256" key="3">
    <source>
        <dbReference type="ARBA" id="ARBA00022840"/>
    </source>
</evidence>
<dbReference type="PANTHER" id="PTHR35023:SF1">
    <property type="entry name" value="MG-PROTOPORPHYRIN IX CHELATASE"/>
    <property type="match status" value="1"/>
</dbReference>
<dbReference type="CDD" id="cd01451">
    <property type="entry name" value="vWA_Magnesium_chelatase"/>
    <property type="match status" value="1"/>
</dbReference>
<dbReference type="Gene3D" id="3.40.50.300">
    <property type="entry name" value="P-loop containing nucleotide triphosphate hydrolases"/>
    <property type="match status" value="1"/>
</dbReference>
<dbReference type="InterPro" id="IPR003593">
    <property type="entry name" value="AAA+_ATPase"/>
</dbReference>
<dbReference type="SUPFAM" id="SSF52540">
    <property type="entry name" value="P-loop containing nucleoside triphosphate hydrolases"/>
    <property type="match status" value="1"/>
</dbReference>
<proteinExistence type="inferred from homology"/>
<dbReference type="InterPro" id="IPR027417">
    <property type="entry name" value="P-loop_NTPase"/>
</dbReference>
<keyword evidence="3" id="KW-0067">ATP-binding</keyword>
<feature type="compositionally biased region" description="Low complexity" evidence="5">
    <location>
        <begin position="346"/>
        <end position="360"/>
    </location>
</feature>
<gene>
    <name evidence="7" type="ORF">Dfulv_12150</name>
</gene>
<organism evidence="7 8">
    <name type="scientific">Dactylosporangium fulvum</name>
    <dbReference type="NCBI Taxonomy" id="53359"/>
    <lineage>
        <taxon>Bacteria</taxon>
        <taxon>Bacillati</taxon>
        <taxon>Actinomycetota</taxon>
        <taxon>Actinomycetes</taxon>
        <taxon>Micromonosporales</taxon>
        <taxon>Micromonosporaceae</taxon>
        <taxon>Dactylosporangium</taxon>
    </lineage>
</organism>
<dbReference type="Pfam" id="PF17863">
    <property type="entry name" value="AAA_lid_2"/>
    <property type="match status" value="1"/>
</dbReference>